<feature type="region of interest" description="Disordered" evidence="8">
    <location>
        <begin position="38"/>
        <end position="77"/>
    </location>
</feature>
<evidence type="ECO:0000256" key="1">
    <source>
        <dbReference type="ARBA" id="ARBA00004123"/>
    </source>
</evidence>
<evidence type="ECO:0000259" key="9">
    <source>
        <dbReference type="PROSITE" id="PS50199"/>
    </source>
</evidence>
<evidence type="ECO:0000256" key="3">
    <source>
        <dbReference type="ARBA" id="ARBA00022723"/>
    </source>
</evidence>
<dbReference type="GO" id="GO:0017056">
    <property type="term" value="F:structural constituent of nuclear pore"/>
    <property type="evidence" value="ECO:0007669"/>
    <property type="project" value="TreeGrafter"/>
</dbReference>
<dbReference type="Proteomes" id="UP001432027">
    <property type="component" value="Unassembled WGS sequence"/>
</dbReference>
<dbReference type="SMART" id="SM00547">
    <property type="entry name" value="ZnF_RBZ"/>
    <property type="match status" value="2"/>
</dbReference>
<accession>A0AAV5U2N1</accession>
<feature type="region of interest" description="Disordered" evidence="8">
    <location>
        <begin position="387"/>
        <end position="462"/>
    </location>
</feature>
<feature type="domain" description="RanBP2-type" evidence="9">
    <location>
        <begin position="537"/>
        <end position="573"/>
    </location>
</feature>
<dbReference type="GO" id="GO:0005643">
    <property type="term" value="C:nuclear pore"/>
    <property type="evidence" value="ECO:0007669"/>
    <property type="project" value="TreeGrafter"/>
</dbReference>
<dbReference type="AlphaFoldDB" id="A0AAV5U2N1"/>
<comment type="subcellular location">
    <subcellularLocation>
        <location evidence="1">Nucleus</location>
    </subcellularLocation>
</comment>
<feature type="compositionally biased region" description="Polar residues" evidence="8">
    <location>
        <begin position="64"/>
        <end position="73"/>
    </location>
</feature>
<evidence type="ECO:0000256" key="5">
    <source>
        <dbReference type="ARBA" id="ARBA00022833"/>
    </source>
</evidence>
<evidence type="ECO:0000256" key="6">
    <source>
        <dbReference type="ARBA" id="ARBA00023242"/>
    </source>
</evidence>
<keyword evidence="4 7" id="KW-0863">Zinc-finger</keyword>
<evidence type="ECO:0000256" key="7">
    <source>
        <dbReference type="PROSITE-ProRule" id="PRU00322"/>
    </source>
</evidence>
<feature type="compositionally biased region" description="Basic and acidic residues" evidence="8">
    <location>
        <begin position="448"/>
        <end position="459"/>
    </location>
</feature>
<evidence type="ECO:0000313" key="10">
    <source>
        <dbReference type="EMBL" id="GMT00748.1"/>
    </source>
</evidence>
<feature type="compositionally biased region" description="Acidic residues" evidence="8">
    <location>
        <begin position="396"/>
        <end position="405"/>
    </location>
</feature>
<feature type="region of interest" description="Disordered" evidence="8">
    <location>
        <begin position="90"/>
        <end position="120"/>
    </location>
</feature>
<dbReference type="PROSITE" id="PS50199">
    <property type="entry name" value="ZF_RANBP2_2"/>
    <property type="match status" value="2"/>
</dbReference>
<dbReference type="GO" id="GO:0006606">
    <property type="term" value="P:protein import into nucleus"/>
    <property type="evidence" value="ECO:0007669"/>
    <property type="project" value="TreeGrafter"/>
</dbReference>
<dbReference type="Pfam" id="PF00641">
    <property type="entry name" value="Zn_ribbon_RanBP"/>
    <property type="match status" value="2"/>
</dbReference>
<keyword evidence="5" id="KW-0862">Zinc</keyword>
<dbReference type="GO" id="GO:0008270">
    <property type="term" value="F:zinc ion binding"/>
    <property type="evidence" value="ECO:0007669"/>
    <property type="project" value="UniProtKB-KW"/>
</dbReference>
<dbReference type="PROSITE" id="PS01358">
    <property type="entry name" value="ZF_RANBP2_1"/>
    <property type="match status" value="2"/>
</dbReference>
<keyword evidence="2" id="KW-0813">Transport</keyword>
<feature type="compositionally biased region" description="Low complexity" evidence="8">
    <location>
        <begin position="39"/>
        <end position="58"/>
    </location>
</feature>
<feature type="non-terminal residue" evidence="10">
    <location>
        <position position="575"/>
    </location>
</feature>
<proteinExistence type="predicted"/>
<evidence type="ECO:0000313" key="11">
    <source>
        <dbReference type="Proteomes" id="UP001432027"/>
    </source>
</evidence>
<keyword evidence="11" id="KW-1185">Reference proteome</keyword>
<reference evidence="10" key="1">
    <citation type="submission" date="2023-10" db="EMBL/GenBank/DDBJ databases">
        <title>Genome assembly of Pristionchus species.</title>
        <authorList>
            <person name="Yoshida K."/>
            <person name="Sommer R.J."/>
        </authorList>
    </citation>
    <scope>NUCLEOTIDE SEQUENCE</scope>
    <source>
        <strain evidence="10">RS0144</strain>
    </source>
</reference>
<feature type="compositionally biased region" description="Polar residues" evidence="8">
    <location>
        <begin position="90"/>
        <end position="99"/>
    </location>
</feature>
<dbReference type="GO" id="GO:0006405">
    <property type="term" value="P:RNA export from nucleus"/>
    <property type="evidence" value="ECO:0007669"/>
    <property type="project" value="TreeGrafter"/>
</dbReference>
<dbReference type="InterPro" id="IPR001876">
    <property type="entry name" value="Znf_RanBP2"/>
</dbReference>
<evidence type="ECO:0000256" key="8">
    <source>
        <dbReference type="SAM" id="MobiDB-lite"/>
    </source>
</evidence>
<dbReference type="PANTHER" id="PTHR23193:SF23">
    <property type="entry name" value="NUCLEAR PORE COMPLEX PROTEIN NUP153"/>
    <property type="match status" value="1"/>
</dbReference>
<organism evidence="10 11">
    <name type="scientific">Pristionchus entomophagus</name>
    <dbReference type="NCBI Taxonomy" id="358040"/>
    <lineage>
        <taxon>Eukaryota</taxon>
        <taxon>Metazoa</taxon>
        <taxon>Ecdysozoa</taxon>
        <taxon>Nematoda</taxon>
        <taxon>Chromadorea</taxon>
        <taxon>Rhabditida</taxon>
        <taxon>Rhabditina</taxon>
        <taxon>Diplogasteromorpha</taxon>
        <taxon>Diplogasteroidea</taxon>
        <taxon>Neodiplogasteridae</taxon>
        <taxon>Pristionchus</taxon>
    </lineage>
</organism>
<dbReference type="PANTHER" id="PTHR23193">
    <property type="entry name" value="NUCLEAR PORE COMPLEX PROTEIN NUP"/>
    <property type="match status" value="1"/>
</dbReference>
<dbReference type="GO" id="GO:0008139">
    <property type="term" value="F:nuclear localization sequence binding"/>
    <property type="evidence" value="ECO:0007669"/>
    <property type="project" value="TreeGrafter"/>
</dbReference>
<evidence type="ECO:0000256" key="2">
    <source>
        <dbReference type="ARBA" id="ARBA00022448"/>
    </source>
</evidence>
<gene>
    <name evidence="10" type="ORF">PENTCL1PPCAC_22922</name>
</gene>
<dbReference type="Gene3D" id="4.10.1060.10">
    <property type="entry name" value="Zinc finger, RanBP2-type"/>
    <property type="match status" value="2"/>
</dbReference>
<feature type="non-terminal residue" evidence="10">
    <location>
        <position position="1"/>
    </location>
</feature>
<name>A0AAV5U2N1_9BILA</name>
<dbReference type="InterPro" id="IPR026054">
    <property type="entry name" value="Nucleoporin"/>
</dbReference>
<protein>
    <recommendedName>
        <fullName evidence="9">RanBP2-type domain-containing protein</fullName>
    </recommendedName>
</protein>
<feature type="domain" description="RanBP2-type" evidence="9">
    <location>
        <begin position="510"/>
        <end position="539"/>
    </location>
</feature>
<comment type="caution">
    <text evidence="10">The sequence shown here is derived from an EMBL/GenBank/DDBJ whole genome shotgun (WGS) entry which is preliminary data.</text>
</comment>
<evidence type="ECO:0000256" key="4">
    <source>
        <dbReference type="ARBA" id="ARBA00022771"/>
    </source>
</evidence>
<dbReference type="EMBL" id="BTSX01000005">
    <property type="protein sequence ID" value="GMT00748.1"/>
    <property type="molecule type" value="Genomic_DNA"/>
</dbReference>
<sequence>SLEGLSVKYICWSRHLSAMSSTEKPGFFSKLFGLSVSRPAPSSDGGPQSSSNGGSPLSSHDEYSNTNGSSPTASKPLRYLSPTAIESSFSQVSSRTAEATSDAARKRPLESPQATSGIANGSFYLSDTAKRFRGSAANTSLISEPVTRLELPRLDTTWSAGMGVVSPTNLSHSPCSSVRSLRSRITRPSSRTSVLSSKTAALLGQIEKVSTPAQDARRMPMLRVGLNKERWNSLGQSTTSNPPLNRISSVPSRYQVMSSFLTPMQKKPYWRDVARERSEEVHEESRMPLEPCSVAAVRENGEKNGIKDQLMKIPAHQPVLKGPGGSNVNREKNKYSANDISHEVSADMDALNSVEPLNASQFVFDLPKTGFMSKEVKPSFSFSKPVKITHNMEDSGSSEESDEDRESSGSESGSGRDDESNSGSEERNIKAKTTTEKTSDTSSSAENTSKETSNEEAKKISPTRTDVNIANFVPKESSVVESSAGVAFGVPLPAPSLPSVPSLPSANSSSSANWDCPTCCVSNKATDVKCACCGETKPGSTGTVSANWDCPTCCVNNKAMDVKCACCGESKPVSS</sequence>
<feature type="compositionally biased region" description="Basic and acidic residues" evidence="8">
    <location>
        <begin position="414"/>
        <end position="439"/>
    </location>
</feature>
<keyword evidence="3" id="KW-0479">Metal-binding</keyword>
<keyword evidence="6" id="KW-0539">Nucleus</keyword>